<dbReference type="Proteomes" id="UP000198914">
    <property type="component" value="Unassembled WGS sequence"/>
</dbReference>
<dbReference type="STRING" id="1244108.SAMN05444004_11179"/>
<gene>
    <name evidence="1" type="ORF">SAMN05444004_11179</name>
</gene>
<keyword evidence="2" id="KW-1185">Reference proteome</keyword>
<evidence type="ECO:0000313" key="2">
    <source>
        <dbReference type="Proteomes" id="UP000198914"/>
    </source>
</evidence>
<protein>
    <recommendedName>
        <fullName evidence="3">Lipoprotein</fullName>
    </recommendedName>
</protein>
<sequence>MFARITAVLAVTALAGCGIGQSRLNPMNWFGSDREERIDQARAEPSRPVVQEVVSLKAEPTPGGVIISAVGLPPTQGFWEAELVRIASDDPAVLVLDFNILPPLTPEPVGTQPSREVLAGAFFTTQDLTGVRTIAVQGLSNRRSVSRQ</sequence>
<evidence type="ECO:0008006" key="3">
    <source>
        <dbReference type="Google" id="ProtNLM"/>
    </source>
</evidence>
<dbReference type="PROSITE" id="PS51257">
    <property type="entry name" value="PROKAR_LIPOPROTEIN"/>
    <property type="match status" value="1"/>
</dbReference>
<organism evidence="1 2">
    <name type="scientific">Jannaschia faecimaris</name>
    <dbReference type="NCBI Taxonomy" id="1244108"/>
    <lineage>
        <taxon>Bacteria</taxon>
        <taxon>Pseudomonadati</taxon>
        <taxon>Pseudomonadota</taxon>
        <taxon>Alphaproteobacteria</taxon>
        <taxon>Rhodobacterales</taxon>
        <taxon>Roseobacteraceae</taxon>
        <taxon>Jannaschia</taxon>
    </lineage>
</organism>
<dbReference type="AlphaFoldDB" id="A0A1H3SC63"/>
<reference evidence="2" key="1">
    <citation type="submission" date="2016-10" db="EMBL/GenBank/DDBJ databases">
        <authorList>
            <person name="Varghese N."/>
            <person name="Submissions S."/>
        </authorList>
    </citation>
    <scope>NUCLEOTIDE SEQUENCE [LARGE SCALE GENOMIC DNA]</scope>
    <source>
        <strain evidence="2">DSM 100420</strain>
    </source>
</reference>
<dbReference type="RefSeq" id="WP_092646464.1">
    <property type="nucleotide sequence ID" value="NZ_FNPX01000011.1"/>
</dbReference>
<accession>A0A1H3SC63</accession>
<dbReference type="EMBL" id="FNPX01000011">
    <property type="protein sequence ID" value="SDZ35592.1"/>
    <property type="molecule type" value="Genomic_DNA"/>
</dbReference>
<dbReference type="OrthoDB" id="7773807at2"/>
<evidence type="ECO:0000313" key="1">
    <source>
        <dbReference type="EMBL" id="SDZ35592.1"/>
    </source>
</evidence>
<proteinExistence type="predicted"/>
<name>A0A1H3SC63_9RHOB</name>